<keyword evidence="1" id="KW-0548">Nucleotidyltransferase</keyword>
<protein>
    <submittedName>
        <fullName evidence="1">Reverse transcriptase-like protein</fullName>
    </submittedName>
</protein>
<dbReference type="Proteomes" id="UP000762676">
    <property type="component" value="Unassembled WGS sequence"/>
</dbReference>
<organism evidence="1 2">
    <name type="scientific">Elysia marginata</name>
    <dbReference type="NCBI Taxonomy" id="1093978"/>
    <lineage>
        <taxon>Eukaryota</taxon>
        <taxon>Metazoa</taxon>
        <taxon>Spiralia</taxon>
        <taxon>Lophotrochozoa</taxon>
        <taxon>Mollusca</taxon>
        <taxon>Gastropoda</taxon>
        <taxon>Heterobranchia</taxon>
        <taxon>Euthyneura</taxon>
        <taxon>Panpulmonata</taxon>
        <taxon>Sacoglossa</taxon>
        <taxon>Placobranchoidea</taxon>
        <taxon>Plakobranchidae</taxon>
        <taxon>Elysia</taxon>
    </lineage>
</organism>
<dbReference type="AlphaFoldDB" id="A0AAV4EFA4"/>
<gene>
    <name evidence="1" type="ORF">ElyMa_003502700</name>
</gene>
<evidence type="ECO:0000313" key="2">
    <source>
        <dbReference type="Proteomes" id="UP000762676"/>
    </source>
</evidence>
<dbReference type="GO" id="GO:0003964">
    <property type="term" value="F:RNA-directed DNA polymerase activity"/>
    <property type="evidence" value="ECO:0007669"/>
    <property type="project" value="UniProtKB-KW"/>
</dbReference>
<sequence length="205" mass="23392">MNKERPQKSWRKCKLQVHKQNYTKAKNHKNRLIIKENENHIRNLFRVNKGNPKVVYEIVKNLTKHSKPSDNVPSPEDPQELTEDLATYFDQWTRDIRAILVDQTPAHSEDAHVKSATDNQMDSFDLSIEKEVLKIIKTLPNKTCSLHSIPSLCVIKCAHELSLAIVSAANCSLVTGEMPRVLKKTVVRPLLKKTGLHKSKLSSNQ</sequence>
<keyword evidence="1" id="KW-0808">Transferase</keyword>
<evidence type="ECO:0000313" key="1">
    <source>
        <dbReference type="EMBL" id="GFR59319.1"/>
    </source>
</evidence>
<accession>A0AAV4EFA4</accession>
<keyword evidence="2" id="KW-1185">Reference proteome</keyword>
<name>A0AAV4EFA4_9GAST</name>
<proteinExistence type="predicted"/>
<comment type="caution">
    <text evidence="1">The sequence shown here is derived from an EMBL/GenBank/DDBJ whole genome shotgun (WGS) entry which is preliminary data.</text>
</comment>
<keyword evidence="1" id="KW-0695">RNA-directed DNA polymerase</keyword>
<reference evidence="1 2" key="1">
    <citation type="journal article" date="2021" name="Elife">
        <title>Chloroplast acquisition without the gene transfer in kleptoplastic sea slugs, Plakobranchus ocellatus.</title>
        <authorList>
            <person name="Maeda T."/>
            <person name="Takahashi S."/>
            <person name="Yoshida T."/>
            <person name="Shimamura S."/>
            <person name="Takaki Y."/>
            <person name="Nagai Y."/>
            <person name="Toyoda A."/>
            <person name="Suzuki Y."/>
            <person name="Arimoto A."/>
            <person name="Ishii H."/>
            <person name="Satoh N."/>
            <person name="Nishiyama T."/>
            <person name="Hasebe M."/>
            <person name="Maruyama T."/>
            <person name="Minagawa J."/>
            <person name="Obokata J."/>
            <person name="Shigenobu S."/>
        </authorList>
    </citation>
    <scope>NUCLEOTIDE SEQUENCE [LARGE SCALE GENOMIC DNA]</scope>
</reference>
<dbReference type="EMBL" id="BMAT01007185">
    <property type="protein sequence ID" value="GFR59319.1"/>
    <property type="molecule type" value="Genomic_DNA"/>
</dbReference>